<evidence type="ECO:0000313" key="3">
    <source>
        <dbReference type="Proteomes" id="UP000293360"/>
    </source>
</evidence>
<keyword evidence="3" id="KW-1185">Reference proteome</keyword>
<feature type="chain" id="PRO_5020633861" description="Carboxypeptidase A inhibitor-like domain-containing protein" evidence="1">
    <location>
        <begin position="20"/>
        <end position="78"/>
    </location>
</feature>
<name>A0A4Q4T9K9_9PEZI</name>
<gene>
    <name evidence="2" type="ORF">DL764_005911</name>
</gene>
<dbReference type="AlphaFoldDB" id="A0A4Q4T9K9"/>
<dbReference type="EMBL" id="QJNU01000326">
    <property type="protein sequence ID" value="RYP02194.1"/>
    <property type="molecule type" value="Genomic_DNA"/>
</dbReference>
<evidence type="ECO:0000256" key="1">
    <source>
        <dbReference type="SAM" id="SignalP"/>
    </source>
</evidence>
<feature type="signal peptide" evidence="1">
    <location>
        <begin position="1"/>
        <end position="19"/>
    </location>
</feature>
<dbReference type="Proteomes" id="UP000293360">
    <property type="component" value="Unassembled WGS sequence"/>
</dbReference>
<protein>
    <recommendedName>
        <fullName evidence="4">Carboxypeptidase A inhibitor-like domain-containing protein</fullName>
    </recommendedName>
</protein>
<keyword evidence="1" id="KW-0732">Signal</keyword>
<dbReference type="OrthoDB" id="4618479at2759"/>
<evidence type="ECO:0008006" key="4">
    <source>
        <dbReference type="Google" id="ProtNLM"/>
    </source>
</evidence>
<sequence length="78" mass="8772">MQLTRLPLLTIALAVLVSGTPAPYDRGSQGQDPVVFRRATEAVPDCPPIKEECHHCGDDFQCETRADCEWCYIHDPTW</sequence>
<proteinExistence type="predicted"/>
<comment type="caution">
    <text evidence="2">The sequence shown here is derived from an EMBL/GenBank/DDBJ whole genome shotgun (WGS) entry which is preliminary data.</text>
</comment>
<evidence type="ECO:0000313" key="2">
    <source>
        <dbReference type="EMBL" id="RYP02194.1"/>
    </source>
</evidence>
<organism evidence="2 3">
    <name type="scientific">Monosporascus ibericus</name>
    <dbReference type="NCBI Taxonomy" id="155417"/>
    <lineage>
        <taxon>Eukaryota</taxon>
        <taxon>Fungi</taxon>
        <taxon>Dikarya</taxon>
        <taxon>Ascomycota</taxon>
        <taxon>Pezizomycotina</taxon>
        <taxon>Sordariomycetes</taxon>
        <taxon>Xylariomycetidae</taxon>
        <taxon>Xylariales</taxon>
        <taxon>Xylariales incertae sedis</taxon>
        <taxon>Monosporascus</taxon>
    </lineage>
</organism>
<accession>A0A4Q4T9K9</accession>
<reference evidence="2 3" key="1">
    <citation type="submission" date="2018-06" db="EMBL/GenBank/DDBJ databases">
        <title>Complete Genomes of Monosporascus.</title>
        <authorList>
            <person name="Robinson A.J."/>
            <person name="Natvig D.O."/>
        </authorList>
    </citation>
    <scope>NUCLEOTIDE SEQUENCE [LARGE SCALE GENOMIC DNA]</scope>
    <source>
        <strain evidence="2 3">CBS 110550</strain>
    </source>
</reference>